<geneLocation type="plastid" evidence="1"/>
<keyword evidence="1" id="KW-0934">Plastid</keyword>
<dbReference type="RefSeq" id="YP_009340522.1">
    <property type="nucleotide sequence ID" value="NC_033376.1"/>
</dbReference>
<reference evidence="1" key="1">
    <citation type="journal article" date="2014" name="Proc. Natl. Acad. Sci. U.S.A.">
        <title>The dynamic history of plastid genomes in the Campanulaceae sensu lato is unique among angiosperms.</title>
        <authorList>
            <person name="Knox E.B."/>
        </authorList>
    </citation>
    <scope>NUCLEOTIDE SEQUENCE</scope>
</reference>
<dbReference type="EMBL" id="KY354228">
    <property type="protein sequence ID" value="APQ40095.1"/>
    <property type="molecule type" value="Genomic_DNA"/>
</dbReference>
<reference evidence="1" key="2">
    <citation type="journal article" date="2017" name="Am. J. Bot.">
        <title>The East Asian origin of the giant lobelias.</title>
        <authorList>
            <person name="Knox E.B."/>
            <person name="Li C."/>
        </authorList>
    </citation>
    <scope>NUCLEOTIDE SEQUENCE</scope>
</reference>
<dbReference type="GeneID" id="30861333"/>
<gene>
    <name evidence="1" type="primary">ORF226</name>
    <name evidence="1" type="ORF">Po_car1Pt0598</name>
</gene>
<proteinExistence type="predicted"/>
<dbReference type="AlphaFoldDB" id="A0A1L6BVQ6"/>
<name>A0A1L6BVQ6_9ASTR</name>
<accession>A0A1L6BVQ6</accession>
<sequence length="226" mass="26151">MHKNRANMDGNILRLFLELKTNSYLARLYLRYLLRWGLEKNSLSHRIALTYLFNNGFRTNSLVDRLALTYVLHGGLKKNSLVARLVRAYLVKRGLAKHSLFNTMARAFSDLLKKGDQTKNLLETMAFMYLVKRCNDAVDKGLSVNGLGDVFDLAQVEGIHLIDQNFEVLSKTRMAWQTAKTAVHFRSIRAFYQETSDEFRDTAEMGYWTGALERLRQLEQEETECD</sequence>
<evidence type="ECO:0000313" key="1">
    <source>
        <dbReference type="EMBL" id="APQ40095.1"/>
    </source>
</evidence>
<protein>
    <submittedName>
        <fullName evidence="1">Uncharacterized protein</fullName>
    </submittedName>
</protein>
<organism evidence="1">
    <name type="scientific">Porterella carnosula</name>
    <dbReference type="NCBI Taxonomy" id="101774"/>
    <lineage>
        <taxon>Eukaryota</taxon>
        <taxon>Viridiplantae</taxon>
        <taxon>Streptophyta</taxon>
        <taxon>Embryophyta</taxon>
        <taxon>Tracheophyta</taxon>
        <taxon>Spermatophyta</taxon>
        <taxon>Magnoliopsida</taxon>
        <taxon>eudicotyledons</taxon>
        <taxon>Gunneridae</taxon>
        <taxon>Pentapetalae</taxon>
        <taxon>asterids</taxon>
        <taxon>campanulids</taxon>
        <taxon>Asterales</taxon>
        <taxon>Campanulaceae</taxon>
        <taxon>Porterella</taxon>
    </lineage>
</organism>